<dbReference type="EMBL" id="CP000614">
    <property type="protein sequence ID" value="ABO55052.1"/>
    <property type="molecule type" value="Genomic_DNA"/>
</dbReference>
<keyword evidence="2" id="KW-0472">Membrane</keyword>
<feature type="transmembrane region" description="Helical" evidence="2">
    <location>
        <begin position="337"/>
        <end position="358"/>
    </location>
</feature>
<accession>A4JFJ9</accession>
<evidence type="ECO:0000256" key="1">
    <source>
        <dbReference type="SAM" id="MobiDB-lite"/>
    </source>
</evidence>
<evidence type="ECO:0000313" key="4">
    <source>
        <dbReference type="Proteomes" id="UP000002287"/>
    </source>
</evidence>
<proteinExistence type="predicted"/>
<keyword evidence="2" id="KW-0812">Transmembrane</keyword>
<feature type="transmembrane region" description="Helical" evidence="2">
    <location>
        <begin position="102"/>
        <end position="126"/>
    </location>
</feature>
<evidence type="ECO:0000313" key="3">
    <source>
        <dbReference type="EMBL" id="ABO55052.1"/>
    </source>
</evidence>
<keyword evidence="2" id="KW-1133">Transmembrane helix</keyword>
<dbReference type="HOGENOM" id="CLU_656687_0_0_4"/>
<feature type="transmembrane region" description="Helical" evidence="2">
    <location>
        <begin position="132"/>
        <end position="149"/>
    </location>
</feature>
<organism evidence="3 4">
    <name type="scientific">Burkholderia vietnamiensis (strain G4 / LMG 22486)</name>
    <name type="common">Burkholderia cepacia (strain R1808)</name>
    <dbReference type="NCBI Taxonomy" id="269482"/>
    <lineage>
        <taxon>Bacteria</taxon>
        <taxon>Pseudomonadati</taxon>
        <taxon>Pseudomonadota</taxon>
        <taxon>Betaproteobacteria</taxon>
        <taxon>Burkholderiales</taxon>
        <taxon>Burkholderiaceae</taxon>
        <taxon>Burkholderia</taxon>
        <taxon>Burkholderia cepacia complex</taxon>
    </lineage>
</organism>
<protein>
    <submittedName>
        <fullName evidence="3">Uncharacterized protein</fullName>
    </submittedName>
</protein>
<reference evidence="4" key="1">
    <citation type="submission" date="2007-03" db="EMBL/GenBank/DDBJ databases">
        <title>Complete sequence of chromosome 1 of Burkholderia vietnamiensis G4.</title>
        <authorList>
            <consortium name="US DOE Joint Genome Institute"/>
            <person name="Copeland A."/>
            <person name="Lucas S."/>
            <person name="Lapidus A."/>
            <person name="Barry K."/>
            <person name="Detter J.C."/>
            <person name="Glavina del Rio T."/>
            <person name="Hammon N."/>
            <person name="Israni S."/>
            <person name="Dalin E."/>
            <person name="Tice H."/>
            <person name="Pitluck S."/>
            <person name="Chain P."/>
            <person name="Malfatti S."/>
            <person name="Shin M."/>
            <person name="Vergez L."/>
            <person name="Schmutz J."/>
            <person name="Larimer F."/>
            <person name="Land M."/>
            <person name="Hauser L."/>
            <person name="Kyrpides N."/>
            <person name="Tiedje J."/>
            <person name="Richardson P."/>
        </authorList>
    </citation>
    <scope>NUCLEOTIDE SEQUENCE [LARGE SCALE GENOMIC DNA]</scope>
    <source>
        <strain evidence="4">G4 / LMG 22486</strain>
    </source>
</reference>
<feature type="region of interest" description="Disordered" evidence="1">
    <location>
        <begin position="1"/>
        <end position="20"/>
    </location>
</feature>
<feature type="compositionally biased region" description="Low complexity" evidence="1">
    <location>
        <begin position="1"/>
        <end position="18"/>
    </location>
</feature>
<dbReference type="Proteomes" id="UP000002287">
    <property type="component" value="Chromosome 1"/>
</dbReference>
<evidence type="ECO:0000256" key="2">
    <source>
        <dbReference type="SAM" id="Phobius"/>
    </source>
</evidence>
<gene>
    <name evidence="3" type="ordered locus">Bcep1808_2050</name>
</gene>
<sequence>MIKPRLSSSSKPAARSPSEIAKRVENAAPVRALVTAIDFATILRPGNLRRIEEAAAADERANKTTAQRMRGYKTGAVGLDIKRDLFDSGLLTRAGTVSVKTLVFLAHALVFCLAGLVPFVFGFDVLRGDSTWVGAALMVIGAIAMGMAARQGIEATRNVDATVRAESTRVDPSRGRARNALSGLLGAALSFVDGVARRLAPVTWAGRFAQTHLSDARAFALYAAIADHVLRRNRSWGERVNEICRIADDSGFQSLKRTDIPDKLVQSLAYDGLLPTKRPVGDLQAAMITERHLGAAARVGVAAGLGTAGGSFMVYGPLLLAPLLFLAPWLLAHTMLAVGLASALAITALLAAVAAGAARGIGLFRDQIRDAFANATIDYDIDTAQQLTDAQSDWNDFVAREPLIYSAGRSSLNRTKTL</sequence>
<dbReference type="KEGG" id="bvi:Bcep1808_2050"/>
<name>A4JFJ9_BURVG</name>
<dbReference type="AlphaFoldDB" id="A4JFJ9"/>